<keyword evidence="2" id="KW-1185">Reference proteome</keyword>
<evidence type="ECO:0008006" key="3">
    <source>
        <dbReference type="Google" id="ProtNLM"/>
    </source>
</evidence>
<accession>A0A1H7GFM2</accession>
<evidence type="ECO:0000313" key="1">
    <source>
        <dbReference type="EMBL" id="SEK36929.1"/>
    </source>
</evidence>
<proteinExistence type="predicted"/>
<dbReference type="RefSeq" id="WP_074864525.1">
    <property type="nucleotide sequence ID" value="NZ_FOAS01000002.1"/>
</dbReference>
<gene>
    <name evidence="1" type="ORF">SAMN05216214_10265</name>
</gene>
<dbReference type="Proteomes" id="UP000185766">
    <property type="component" value="Unassembled WGS sequence"/>
</dbReference>
<dbReference type="AlphaFoldDB" id="A0A1H7GFM2"/>
<dbReference type="EMBL" id="FOAS01000002">
    <property type="protein sequence ID" value="SEK36929.1"/>
    <property type="molecule type" value="Genomic_DNA"/>
</dbReference>
<dbReference type="NCBIfam" id="TIGR02450">
    <property type="entry name" value="TIGR02450 family Trp-rich protein"/>
    <property type="match status" value="1"/>
</dbReference>
<dbReference type="Pfam" id="PF09493">
    <property type="entry name" value="DUF2389"/>
    <property type="match status" value="1"/>
</dbReference>
<dbReference type="InterPro" id="IPR012663">
    <property type="entry name" value="CHP02450_Tryp"/>
</dbReference>
<protein>
    <recommendedName>
        <fullName evidence="3">TIGR02450 family Trp-rich protein</fullName>
    </recommendedName>
</protein>
<organism evidence="1 2">
    <name type="scientific">Atopomonas hussainii</name>
    <dbReference type="NCBI Taxonomy" id="1429083"/>
    <lineage>
        <taxon>Bacteria</taxon>
        <taxon>Pseudomonadati</taxon>
        <taxon>Pseudomonadota</taxon>
        <taxon>Gammaproteobacteria</taxon>
        <taxon>Pseudomonadales</taxon>
        <taxon>Pseudomonadaceae</taxon>
        <taxon>Atopomonas</taxon>
    </lineage>
</organism>
<dbReference type="STRING" id="1429083.GCA_001885685_02649"/>
<name>A0A1H7GFM2_9GAMM</name>
<sequence length="77" mass="8882">MSARLNPEKLLLSKWTARQVIAREKHFLVVELLREQAPTGELGAVDAVVLEAVLTKRQRTLKWRELTDSSAWQQGWQ</sequence>
<reference evidence="1 2" key="1">
    <citation type="submission" date="2016-10" db="EMBL/GenBank/DDBJ databases">
        <authorList>
            <person name="de Groot N.N."/>
        </authorList>
    </citation>
    <scope>NUCLEOTIDE SEQUENCE [LARGE SCALE GENOMIC DNA]</scope>
    <source>
        <strain evidence="1 2">JCM 19513</strain>
    </source>
</reference>
<evidence type="ECO:0000313" key="2">
    <source>
        <dbReference type="Proteomes" id="UP000185766"/>
    </source>
</evidence>